<dbReference type="EC" id="2.4.99.28" evidence="10"/>
<dbReference type="InterPro" id="IPR001460">
    <property type="entry name" value="PCN-bd_Tpept"/>
</dbReference>
<feature type="domain" description="Penicillin-binding C-terminal" evidence="14">
    <location>
        <begin position="690"/>
        <end position="777"/>
    </location>
</feature>
<accession>A0A126QGM9</accession>
<dbReference type="Gene3D" id="3.40.710.10">
    <property type="entry name" value="DD-peptidase/beta-lactamase superfamily"/>
    <property type="match status" value="1"/>
</dbReference>
<dbReference type="InterPro" id="IPR012338">
    <property type="entry name" value="Beta-lactam/transpept-like"/>
</dbReference>
<dbReference type="GO" id="GO:0008658">
    <property type="term" value="F:penicillin binding"/>
    <property type="evidence" value="ECO:0007669"/>
    <property type="project" value="InterPro"/>
</dbReference>
<dbReference type="InterPro" id="IPR011815">
    <property type="entry name" value="PBP_1c"/>
</dbReference>
<evidence type="ECO:0000313" key="15">
    <source>
        <dbReference type="EMBL" id="AMK07705.1"/>
    </source>
</evidence>
<keyword evidence="6" id="KW-0328">Glycosyltransferase</keyword>
<reference evidence="15" key="1">
    <citation type="submission" date="2015-01" db="EMBL/GenBank/DDBJ databases">
        <title>Draft genome sequence of Pasteurella multocida isolated from alpaca pneumonia.</title>
        <authorList>
            <person name="Maturrano L."/>
            <person name="Hurtado R."/>
            <person name="Allasi N."/>
            <person name="Juscamayta E."/>
            <person name="Fernandez D."/>
            <person name="Maximiliano J."/>
            <person name="Rimac R."/>
            <person name="Rosadio R."/>
        </authorList>
    </citation>
    <scope>NUCLEOTIDE SEQUENCE</scope>
    <source>
        <strain evidence="15">UNMSM</strain>
    </source>
</reference>
<evidence type="ECO:0000256" key="5">
    <source>
        <dbReference type="ARBA" id="ARBA00022670"/>
    </source>
</evidence>
<dbReference type="Pfam" id="PF00912">
    <property type="entry name" value="Transgly"/>
    <property type="match status" value="1"/>
</dbReference>
<dbReference type="InterPro" id="IPR009647">
    <property type="entry name" value="PBP_C"/>
</dbReference>
<evidence type="ECO:0000259" key="12">
    <source>
        <dbReference type="Pfam" id="PF00905"/>
    </source>
</evidence>
<dbReference type="InterPro" id="IPR001264">
    <property type="entry name" value="Glyco_trans_51"/>
</dbReference>
<evidence type="ECO:0000256" key="9">
    <source>
        <dbReference type="ARBA" id="ARBA00023268"/>
    </source>
</evidence>
<dbReference type="RefSeq" id="WP_071523623.1">
    <property type="nucleotide sequence ID" value="NZ_JACDXE010000023.1"/>
</dbReference>
<dbReference type="SUPFAM" id="SSF56601">
    <property type="entry name" value="beta-lactamase/transpeptidase-like"/>
    <property type="match status" value="1"/>
</dbReference>
<dbReference type="PANTHER" id="PTHR32282:SF15">
    <property type="entry name" value="PENICILLIN-BINDING PROTEIN 1C"/>
    <property type="match status" value="1"/>
</dbReference>
<organism evidence="15">
    <name type="scientific">Pasteurella multocida</name>
    <dbReference type="NCBI Taxonomy" id="747"/>
    <lineage>
        <taxon>Bacteria</taxon>
        <taxon>Pseudomonadati</taxon>
        <taxon>Pseudomonadota</taxon>
        <taxon>Gammaproteobacteria</taxon>
        <taxon>Pasteurellales</taxon>
        <taxon>Pasteurellaceae</taxon>
        <taxon>Pasteurella</taxon>
    </lineage>
</organism>
<keyword evidence="8" id="KW-0378">Hydrolase</keyword>
<evidence type="ECO:0000256" key="3">
    <source>
        <dbReference type="ARBA" id="ARBA00007739"/>
    </source>
</evidence>
<keyword evidence="4" id="KW-0121">Carboxypeptidase</keyword>
<evidence type="ECO:0000259" key="13">
    <source>
        <dbReference type="Pfam" id="PF00912"/>
    </source>
</evidence>
<comment type="pathway">
    <text evidence="1">Cell wall biogenesis; peptidoglycan biosynthesis.</text>
</comment>
<dbReference type="NCBIfam" id="TIGR02073">
    <property type="entry name" value="PBP_1c"/>
    <property type="match status" value="1"/>
</dbReference>
<comment type="catalytic activity">
    <reaction evidence="11">
        <text>[GlcNAc-(1-&gt;4)-Mur2Ac(oyl-L-Ala-gamma-D-Glu-L-Lys-D-Ala-D-Ala)](n)-di-trans,octa-cis-undecaprenyl diphosphate + beta-D-GlcNAc-(1-&gt;4)-Mur2Ac(oyl-L-Ala-gamma-D-Glu-L-Lys-D-Ala-D-Ala)-di-trans,octa-cis-undecaprenyl diphosphate = [GlcNAc-(1-&gt;4)-Mur2Ac(oyl-L-Ala-gamma-D-Glu-L-Lys-D-Ala-D-Ala)](n+1)-di-trans,octa-cis-undecaprenyl diphosphate + di-trans,octa-cis-undecaprenyl diphosphate + H(+)</text>
        <dbReference type="Rhea" id="RHEA:23708"/>
        <dbReference type="Rhea" id="RHEA-COMP:9602"/>
        <dbReference type="Rhea" id="RHEA-COMP:9603"/>
        <dbReference type="ChEBI" id="CHEBI:15378"/>
        <dbReference type="ChEBI" id="CHEBI:58405"/>
        <dbReference type="ChEBI" id="CHEBI:60033"/>
        <dbReference type="ChEBI" id="CHEBI:78435"/>
        <dbReference type="EC" id="2.4.99.28"/>
    </reaction>
</comment>
<dbReference type="InterPro" id="IPR036950">
    <property type="entry name" value="PBP_transglycosylase"/>
</dbReference>
<keyword evidence="9" id="KW-0511">Multifunctional enzyme</keyword>
<dbReference type="GO" id="GO:0004180">
    <property type="term" value="F:carboxypeptidase activity"/>
    <property type="evidence" value="ECO:0007669"/>
    <property type="project" value="UniProtKB-KW"/>
</dbReference>
<evidence type="ECO:0000259" key="14">
    <source>
        <dbReference type="Pfam" id="PF06832"/>
    </source>
</evidence>
<dbReference type="EMBL" id="KP659866">
    <property type="protein sequence ID" value="AMK07705.1"/>
    <property type="molecule type" value="Genomic_DNA"/>
</dbReference>
<dbReference type="GO" id="GO:0009252">
    <property type="term" value="P:peptidoglycan biosynthetic process"/>
    <property type="evidence" value="ECO:0007669"/>
    <property type="project" value="UniProtKB-UniPathway"/>
</dbReference>
<name>A0A126QGM9_PASMD</name>
<keyword evidence="7" id="KW-0808">Transferase</keyword>
<evidence type="ECO:0000256" key="11">
    <source>
        <dbReference type="ARBA" id="ARBA00049902"/>
    </source>
</evidence>
<evidence type="ECO:0000256" key="1">
    <source>
        <dbReference type="ARBA" id="ARBA00004752"/>
    </source>
</evidence>
<dbReference type="GO" id="GO:0030288">
    <property type="term" value="C:outer membrane-bounded periplasmic space"/>
    <property type="evidence" value="ECO:0007669"/>
    <property type="project" value="TreeGrafter"/>
</dbReference>
<feature type="domain" description="Penicillin-binding protein transpeptidase" evidence="12">
    <location>
        <begin position="308"/>
        <end position="573"/>
    </location>
</feature>
<protein>
    <recommendedName>
        <fullName evidence="10">peptidoglycan glycosyltransferase</fullName>
        <ecNumber evidence="10">2.4.99.28</ecNumber>
    </recommendedName>
</protein>
<evidence type="ECO:0000256" key="8">
    <source>
        <dbReference type="ARBA" id="ARBA00022801"/>
    </source>
</evidence>
<dbReference type="InterPro" id="IPR023346">
    <property type="entry name" value="Lysozyme-like_dom_sf"/>
</dbReference>
<comment type="similarity">
    <text evidence="3">In the N-terminal section; belongs to the glycosyltransferase 51 family.</text>
</comment>
<dbReference type="Pfam" id="PF00905">
    <property type="entry name" value="Transpeptidase"/>
    <property type="match status" value="1"/>
</dbReference>
<evidence type="ECO:0000256" key="7">
    <source>
        <dbReference type="ARBA" id="ARBA00022679"/>
    </source>
</evidence>
<dbReference type="Gene3D" id="1.10.3810.10">
    <property type="entry name" value="Biosynthetic peptidoglycan transglycosylase-like"/>
    <property type="match status" value="1"/>
</dbReference>
<feature type="domain" description="Glycosyl transferase family 51" evidence="13">
    <location>
        <begin position="55"/>
        <end position="213"/>
    </location>
</feature>
<evidence type="ECO:0000256" key="10">
    <source>
        <dbReference type="ARBA" id="ARBA00044770"/>
    </source>
</evidence>
<proteinExistence type="inferred from homology"/>
<dbReference type="Pfam" id="PF06832">
    <property type="entry name" value="BiPBP_C"/>
    <property type="match status" value="1"/>
</dbReference>
<comment type="similarity">
    <text evidence="2">In the C-terminal section; belongs to the transpeptidase family.</text>
</comment>
<dbReference type="GO" id="GO:0006508">
    <property type="term" value="P:proteolysis"/>
    <property type="evidence" value="ECO:0007669"/>
    <property type="project" value="UniProtKB-KW"/>
</dbReference>
<evidence type="ECO:0000256" key="6">
    <source>
        <dbReference type="ARBA" id="ARBA00022676"/>
    </source>
</evidence>
<dbReference type="GO" id="GO:0008955">
    <property type="term" value="F:peptidoglycan glycosyltransferase activity"/>
    <property type="evidence" value="ECO:0007669"/>
    <property type="project" value="UniProtKB-EC"/>
</dbReference>
<gene>
    <name evidence="15" type="primary">ponC</name>
</gene>
<dbReference type="PANTHER" id="PTHR32282">
    <property type="entry name" value="BINDING PROTEIN TRANSPEPTIDASE, PUTATIVE-RELATED"/>
    <property type="match status" value="1"/>
</dbReference>
<dbReference type="SUPFAM" id="SSF53955">
    <property type="entry name" value="Lysozyme-like"/>
    <property type="match status" value="1"/>
</dbReference>
<evidence type="ECO:0000256" key="4">
    <source>
        <dbReference type="ARBA" id="ARBA00022645"/>
    </source>
</evidence>
<dbReference type="AlphaFoldDB" id="A0A126QGM9"/>
<dbReference type="InterPro" id="IPR050396">
    <property type="entry name" value="Glycosyltr_51/Transpeptidase"/>
</dbReference>
<dbReference type="PROSITE" id="PS51257">
    <property type="entry name" value="PROKAR_LIPOPROTEIN"/>
    <property type="match status" value="1"/>
</dbReference>
<dbReference type="UniPathway" id="UPA00219"/>
<keyword evidence="5" id="KW-0645">Protease</keyword>
<evidence type="ECO:0000256" key="2">
    <source>
        <dbReference type="ARBA" id="ARBA00007090"/>
    </source>
</evidence>
<sequence>MARLRKNCILSLLYTALLLACVVTIVRLLPYSPLKDHFPYSSAVYDEQQNLLRLTTAQDEKYRLWTPLHDISPKLVDAVLFQEDEWFYWHFGVNPYGLLRGAWQTYILGNSPQGGSTITMQLARVLWAIDSRSLLGKTEQILRAILLEIRYSKKEILEAYLNFAPYGRNIEGAGTASLIYFNKANHKMNLAEALTLAILPKNPNSYIRQNNQQLNSALFKARNQLYQRWIAQYPADQQWQTDFQLNYPLRPLEKLPFFAPHFVDQLLQQYPEQTHIVSTLNSSQQRLIERITRRYLSQQYTKGIENVAVLLVDNRDMAVKALIGSGNYFNPAISGQINGTLANRSYGSTLKPFIYALAFDQGLAHGKTVLKDLPTTFGDYQPENYEGNFLGPVSVTQALLQSRNIPAIDLAKQLNPDLYDFLQQADIKLPKSKSYYGLSLVLGGAELNLQQLASLYAMLANQGRWQPLKFNQQDSLPAPKTVLSQESAVMIHDILRQNFRTDVQNKSIKTALPLYWKTGTSNGLRDAWTAGYFGHYTLVVWFGNFNNKNNPHFIGRALATPLFLQLADSLIASEPQMRDIVTENINQLNLKNVLVCQADGNLPNAYCQQQVNTLFIPGKSPITISQLYQPFTVLKNSDMLACSTHDKAETEQKIYEMWSSDFQQIFAQAGVMKRMPIINTACPYEQQHQALQNLHHNNPQIVSPLTQRHYYIEHDNPKNPLLLSAIAAGEVKKLYWFVNNSFIGEALPQQPLFWQPRSAGYYTISVTDDYGRSTSLSINVLLKGF</sequence>